<comment type="caution">
    <text evidence="2">The sequence shown here is derived from an EMBL/GenBank/DDBJ whole genome shotgun (WGS) entry which is preliminary data.</text>
</comment>
<accession>A0A086KJY1</accession>
<dbReference type="OrthoDB" id="360649at2759"/>
<feature type="compositionally biased region" description="Basic and acidic residues" evidence="1">
    <location>
        <begin position="93"/>
        <end position="102"/>
    </location>
</feature>
<dbReference type="VEuPathDB" id="ToxoDB:TGDOM2_309390"/>
<proteinExistence type="predicted"/>
<dbReference type="AlphaFoldDB" id="A0A086KJY1"/>
<dbReference type="EMBL" id="AHZU02000413">
    <property type="protein sequence ID" value="KFG44699.1"/>
    <property type="molecule type" value="Genomic_DNA"/>
</dbReference>
<evidence type="ECO:0000256" key="1">
    <source>
        <dbReference type="SAM" id="MobiDB-lite"/>
    </source>
</evidence>
<evidence type="ECO:0000313" key="2">
    <source>
        <dbReference type="EMBL" id="KFG44699.1"/>
    </source>
</evidence>
<feature type="compositionally biased region" description="Basic and acidic residues" evidence="1">
    <location>
        <begin position="441"/>
        <end position="453"/>
    </location>
</feature>
<organism evidence="2 3">
    <name type="scientific">Toxoplasma gondii GAB2-2007-GAL-DOM2</name>
    <dbReference type="NCBI Taxonomy" id="1130820"/>
    <lineage>
        <taxon>Eukaryota</taxon>
        <taxon>Sar</taxon>
        <taxon>Alveolata</taxon>
        <taxon>Apicomplexa</taxon>
        <taxon>Conoidasida</taxon>
        <taxon>Coccidia</taxon>
        <taxon>Eucoccidiorida</taxon>
        <taxon>Eimeriorina</taxon>
        <taxon>Sarcocystidae</taxon>
        <taxon>Toxoplasma</taxon>
    </lineage>
</organism>
<feature type="compositionally biased region" description="Acidic residues" evidence="1">
    <location>
        <begin position="454"/>
        <end position="464"/>
    </location>
</feature>
<name>A0A086KJY1_TOXGO</name>
<evidence type="ECO:0000313" key="3">
    <source>
        <dbReference type="Proteomes" id="UP000028837"/>
    </source>
</evidence>
<feature type="compositionally biased region" description="Low complexity" evidence="1">
    <location>
        <begin position="103"/>
        <end position="120"/>
    </location>
</feature>
<protein>
    <submittedName>
        <fullName evidence="2">Uncharacterized protein</fullName>
    </submittedName>
</protein>
<feature type="region of interest" description="Disordered" evidence="1">
    <location>
        <begin position="80"/>
        <end position="120"/>
    </location>
</feature>
<reference evidence="2 3" key="1">
    <citation type="submission" date="2014-02" db="EMBL/GenBank/DDBJ databases">
        <authorList>
            <person name="Sibley D."/>
            <person name="Venepally P."/>
            <person name="Karamycheva S."/>
            <person name="Hadjithomas M."/>
            <person name="Khan A."/>
            <person name="Brunk B."/>
            <person name="Roos D."/>
            <person name="Caler E."/>
            <person name="Lorenzi H."/>
        </authorList>
    </citation>
    <scope>NUCLEOTIDE SEQUENCE [LARGE SCALE GENOMIC DNA]</scope>
    <source>
        <strain evidence="2 3">GAB2-2007-GAL-DOM2</strain>
    </source>
</reference>
<feature type="region of interest" description="Disordered" evidence="1">
    <location>
        <begin position="441"/>
        <end position="465"/>
    </location>
</feature>
<sequence length="494" mass="54372">MRIFQTESFLLLHRLSPIFFREGWNFAFSEICSLLSMASRVADTAGRKGLARPCFSLRFSAHPFPLSSYPLSSPQVFPPSHCTRGAPSSADASHSKTDERASARASLRSPSSSSSSSLSYSSVFSTSLSTASVQMSPHAFASLSVEVSSECGIPFSSVRTPLFGVDQRCKENQTRQKKRLEMHLSVVPRSGSARGFASHWMCGVCTPRLDSWRSGCEPRCRFLGSSSSLSAKEEEVSSVSSSSASSSSSAPSDRFRSAVHREMIVAMTRTHLQNLLLKRFGTFKTQECRILASPAFSAVVLKAWASAVVDANLRLDGEGAMRLAYAPPPPAVLSDPKVKELVASDPEAAWMLKKLSCQSVASFASSLPREEEALEEVVCVKQKDNVPQPHFPSVLKMDHPQFPYEPHELEKMRDLYGVLLKWPYREQGQVASVAARRASLESKREERLRKGEVTEEATQEDETEVAGQLKVTTGCSDSYVYAPSEMETGLYREH</sequence>
<dbReference type="Proteomes" id="UP000028837">
    <property type="component" value="Unassembled WGS sequence"/>
</dbReference>
<gene>
    <name evidence="2" type="ORF">TGDOM2_309390</name>
</gene>